<sequence>MYKEMFMVLLLVNLSLQFKTAVKTQITPLETILGIDPSGWTCENPPYKEQLRAEHDIEQWIDIVKHKDGFDGDLQVLAMVKALVDKVLASVQHISGSTFVQVKHIHHQLSKHFKKLSEIESLSSWNDINDILGYVEVLNKAKSDEDKLQLATMIAGKISELIQQITEIQLQLNSIPVEIDDLYELSTRVNQKTLACKDVWAPFLEADEKAEEEKQRVEQEQEAARVQAEEEAKQREEQAIEEERRKEEEARELQELKNSVELTPEEAEALEQEAEQELQLAEEAEIQAQQELEKAQITEKEAEQEAEKEEEEAKEAAQRAEAAEQALQEAQRIEEEACVDAEEAERRLKAAQEAAEEARKKVEEAERLAEEARKTQECLDEPPLDEPFHEEFYEEEYEYFSEEEGCTDEALEDLIDTLIDAANGPSAYQTGCGYPGCQDQPIIIVVEDDEDEPQPEPQPQPEPKQEEENLVEEEIETEPTPDDDKTFEEEQEAEEEITVEEIVEEEIIVEEILVEEEEEDDDDFGRLEYPVDPPEEIQYLLYKSDDKHVNIHTQESSKWEVEVNHGSDTRIKGSTEYSYGLWTYFRYNGAIKISEKKDVLVVGGLSGDGSSRLLTLIGEGFYNFQIFDGDTTTEQQVDYGKYLDAEWIYVYFGYKEGKANGYVYWQELKLSRVSLLQSLINLFLILSNFHQVGGQATKLSMESLLISELSQIRILLLRMRLL</sequence>
<comment type="caution">
    <text evidence="3">The sequence shown here is derived from an EMBL/GenBank/DDBJ whole genome shotgun (WGS) entry which is preliminary data.</text>
</comment>
<feature type="chain" id="PRO_5035936291" evidence="2">
    <location>
        <begin position="22"/>
        <end position="722"/>
    </location>
</feature>
<dbReference type="GO" id="GO:0005634">
    <property type="term" value="C:nucleus"/>
    <property type="evidence" value="ECO:0007669"/>
    <property type="project" value="InterPro"/>
</dbReference>
<dbReference type="EMBL" id="CAJJDN010000013">
    <property type="protein sequence ID" value="CAD8059523.1"/>
    <property type="molecule type" value="Genomic_DNA"/>
</dbReference>
<feature type="compositionally biased region" description="Basic and acidic residues" evidence="1">
    <location>
        <begin position="211"/>
        <end position="255"/>
    </location>
</feature>
<feature type="compositionally biased region" description="Acidic residues" evidence="1">
    <location>
        <begin position="263"/>
        <end position="285"/>
    </location>
</feature>
<evidence type="ECO:0000313" key="3">
    <source>
        <dbReference type="EMBL" id="CAD8059523.1"/>
    </source>
</evidence>
<feature type="compositionally biased region" description="Basic and acidic residues" evidence="1">
    <location>
        <begin position="291"/>
        <end position="305"/>
    </location>
</feature>
<gene>
    <name evidence="3" type="ORF">PSON_ATCC_30995.1.T0130316</name>
</gene>
<dbReference type="InterPro" id="IPR026306">
    <property type="entry name" value="RSBN1/Dpy-2/CEP530"/>
</dbReference>
<organism evidence="3 4">
    <name type="scientific">Paramecium sonneborni</name>
    <dbReference type="NCBI Taxonomy" id="65129"/>
    <lineage>
        <taxon>Eukaryota</taxon>
        <taxon>Sar</taxon>
        <taxon>Alveolata</taxon>
        <taxon>Ciliophora</taxon>
        <taxon>Intramacronucleata</taxon>
        <taxon>Oligohymenophorea</taxon>
        <taxon>Peniculida</taxon>
        <taxon>Parameciidae</taxon>
        <taxon>Paramecium</taxon>
    </lineage>
</organism>
<proteinExistence type="predicted"/>
<feature type="signal peptide" evidence="2">
    <location>
        <begin position="1"/>
        <end position="21"/>
    </location>
</feature>
<dbReference type="PANTHER" id="PTHR13354:SF11">
    <property type="entry name" value="LYSINE-SPECIFIC DEMETHYLASE 9"/>
    <property type="match status" value="1"/>
</dbReference>
<dbReference type="Proteomes" id="UP000692954">
    <property type="component" value="Unassembled WGS sequence"/>
</dbReference>
<feature type="region of interest" description="Disordered" evidence="1">
    <location>
        <begin position="211"/>
        <end position="336"/>
    </location>
</feature>
<dbReference type="AlphaFoldDB" id="A0A8S1L283"/>
<name>A0A8S1L283_9CILI</name>
<feature type="compositionally biased region" description="Acidic residues" evidence="1">
    <location>
        <begin position="468"/>
        <end position="496"/>
    </location>
</feature>
<feature type="region of interest" description="Disordered" evidence="1">
    <location>
        <begin position="444"/>
        <end position="496"/>
    </location>
</feature>
<evidence type="ECO:0000256" key="2">
    <source>
        <dbReference type="SAM" id="SignalP"/>
    </source>
</evidence>
<protein>
    <submittedName>
        <fullName evidence="3">Uncharacterized protein</fullName>
    </submittedName>
</protein>
<keyword evidence="2" id="KW-0732">Signal</keyword>
<dbReference type="PANTHER" id="PTHR13354">
    <property type="entry name" value="ROUND SPERMATID BASIC PROTEIN 1"/>
    <property type="match status" value="1"/>
</dbReference>
<keyword evidence="4" id="KW-1185">Reference proteome</keyword>
<accession>A0A8S1L283</accession>
<reference evidence="3" key="1">
    <citation type="submission" date="2021-01" db="EMBL/GenBank/DDBJ databases">
        <authorList>
            <consortium name="Genoscope - CEA"/>
            <person name="William W."/>
        </authorList>
    </citation>
    <scope>NUCLEOTIDE SEQUENCE</scope>
</reference>
<evidence type="ECO:0000256" key="1">
    <source>
        <dbReference type="SAM" id="MobiDB-lite"/>
    </source>
</evidence>
<evidence type="ECO:0000313" key="4">
    <source>
        <dbReference type="Proteomes" id="UP000692954"/>
    </source>
</evidence>